<reference evidence="2 3" key="1">
    <citation type="submission" date="2020-11" db="EMBL/GenBank/DDBJ databases">
        <title>Sequencing the genomes of 1000 actinobacteria strains.</title>
        <authorList>
            <person name="Klenk H.-P."/>
        </authorList>
    </citation>
    <scope>NUCLEOTIDE SEQUENCE [LARGE SCALE GENOMIC DNA]</scope>
    <source>
        <strain evidence="2 3">DSM 101695</strain>
    </source>
</reference>
<keyword evidence="3" id="KW-1185">Reference proteome</keyword>
<evidence type="ECO:0000256" key="1">
    <source>
        <dbReference type="ARBA" id="ARBA00022801"/>
    </source>
</evidence>
<organism evidence="2 3">
    <name type="scientific">Micromonospora vinacea</name>
    <dbReference type="NCBI Taxonomy" id="709878"/>
    <lineage>
        <taxon>Bacteria</taxon>
        <taxon>Bacillati</taxon>
        <taxon>Actinomycetota</taxon>
        <taxon>Actinomycetes</taxon>
        <taxon>Micromonosporales</taxon>
        <taxon>Micromonosporaceae</taxon>
        <taxon>Micromonospora</taxon>
    </lineage>
</organism>
<proteinExistence type="predicted"/>
<evidence type="ECO:0000313" key="2">
    <source>
        <dbReference type="EMBL" id="MBG6105498.1"/>
    </source>
</evidence>
<evidence type="ECO:0008006" key="4">
    <source>
        <dbReference type="Google" id="ProtNLM"/>
    </source>
</evidence>
<dbReference type="EMBL" id="JADOTY010000001">
    <property type="protein sequence ID" value="MBG6105498.1"/>
    <property type="molecule type" value="Genomic_DNA"/>
</dbReference>
<dbReference type="Gene3D" id="3.20.20.300">
    <property type="entry name" value="Glycoside hydrolase, family 3, N-terminal domain"/>
    <property type="match status" value="1"/>
</dbReference>
<keyword evidence="1" id="KW-0378">Hydrolase</keyword>
<sequence>MTTVEPEIEATYTDATAPVDERVSDLLARMTREEKLAQLGSTWAFALLEGGRFAPERARPILRHGLGHVTRVAGATSLGRRRRWRGSPTLSSASW</sequence>
<dbReference type="Proteomes" id="UP000631791">
    <property type="component" value="Unassembled WGS sequence"/>
</dbReference>
<dbReference type="InterPro" id="IPR036962">
    <property type="entry name" value="Glyco_hydro_3_N_sf"/>
</dbReference>
<dbReference type="SUPFAM" id="SSF51445">
    <property type="entry name" value="(Trans)glycosidases"/>
    <property type="match status" value="1"/>
</dbReference>
<gene>
    <name evidence="2" type="ORF">IW249_005912</name>
</gene>
<name>A0ABS0KA27_9ACTN</name>
<protein>
    <recommendedName>
        <fullName evidence="4">Beta-glucosidase</fullName>
    </recommendedName>
</protein>
<comment type="caution">
    <text evidence="2">The sequence shown here is derived from an EMBL/GenBank/DDBJ whole genome shotgun (WGS) entry which is preliminary data.</text>
</comment>
<evidence type="ECO:0000313" key="3">
    <source>
        <dbReference type="Proteomes" id="UP000631791"/>
    </source>
</evidence>
<dbReference type="RefSeq" id="WP_196923795.1">
    <property type="nucleotide sequence ID" value="NZ_JADOTY010000001.1"/>
</dbReference>
<accession>A0ABS0KA27</accession>
<dbReference type="InterPro" id="IPR017853">
    <property type="entry name" value="GH"/>
</dbReference>